<keyword evidence="4" id="KW-0862">Zinc</keyword>
<sequence length="338" mass="36163">MSTPTRIWTPVDFDRDGKQTGSLRLPISSDLSAYGWIPIPVVCIRNGNGPTAVLIAGTHGDEYEGQVALLELARSIEASTITGRILILPALNFPAVEAGRRVSPIDEGNLNRLYPGEAHGTATQMIAHYVTTVLLPMADLVVDLHSGGRSLDYVSCALVRPCADRQLDERQMEMLRVFGAPIGYVTDGKGGGGNTTLPAAAEPLGVPVITAELGGGAMLRADGKELARLAVLRLLDHMGIRTDRTLPQPEETRVMVSQSGSLYAESDGLFEPAAMPGDEVTAGQHAGYLHSIERPTDSPINLTFGTSGLVACRRFPTLTKRGDCLYTFMRDIEGGVQK</sequence>
<dbReference type="Pfam" id="PF24827">
    <property type="entry name" value="AstE_AspA_cat"/>
    <property type="match status" value="1"/>
</dbReference>
<accession>A0ABU9QT11</accession>
<evidence type="ECO:0000259" key="5">
    <source>
        <dbReference type="Pfam" id="PF24827"/>
    </source>
</evidence>
<dbReference type="Gene3D" id="3.40.630.10">
    <property type="entry name" value="Zn peptidases"/>
    <property type="match status" value="1"/>
</dbReference>
<dbReference type="SUPFAM" id="SSF53187">
    <property type="entry name" value="Zn-dependent exopeptidases"/>
    <property type="match status" value="1"/>
</dbReference>
<dbReference type="EMBL" id="JAZHGC010000109">
    <property type="protein sequence ID" value="MEM5292539.1"/>
    <property type="molecule type" value="Genomic_DNA"/>
</dbReference>
<proteinExistence type="predicted"/>
<evidence type="ECO:0000256" key="2">
    <source>
        <dbReference type="ARBA" id="ARBA00022723"/>
    </source>
</evidence>
<keyword evidence="7" id="KW-1185">Reference proteome</keyword>
<dbReference type="InterPro" id="IPR043795">
    <property type="entry name" value="N-alpha-Ac-DABA-like"/>
</dbReference>
<dbReference type="InterPro" id="IPR053138">
    <property type="entry name" value="N-alpha-Ac-DABA_deacetylase"/>
</dbReference>
<dbReference type="RefSeq" id="WP_201662780.1">
    <property type="nucleotide sequence ID" value="NZ_CAJHCS010000083.1"/>
</dbReference>
<dbReference type="Proteomes" id="UP001494588">
    <property type="component" value="Unassembled WGS sequence"/>
</dbReference>
<dbReference type="InterPro" id="IPR055438">
    <property type="entry name" value="AstE_AspA_cat"/>
</dbReference>
<dbReference type="PANTHER" id="PTHR37326:SF1">
    <property type="entry name" value="BLL3975 PROTEIN"/>
    <property type="match status" value="1"/>
</dbReference>
<evidence type="ECO:0000256" key="3">
    <source>
        <dbReference type="ARBA" id="ARBA00022801"/>
    </source>
</evidence>
<gene>
    <name evidence="6" type="ORF">V4C55_43720</name>
</gene>
<comment type="cofactor">
    <cofactor evidence="1">
        <name>Zn(2+)</name>
        <dbReference type="ChEBI" id="CHEBI:29105"/>
    </cofactor>
</comment>
<evidence type="ECO:0000256" key="1">
    <source>
        <dbReference type="ARBA" id="ARBA00001947"/>
    </source>
</evidence>
<comment type="caution">
    <text evidence="6">The sequence shown here is derived from an EMBL/GenBank/DDBJ whole genome shotgun (WGS) entry which is preliminary data.</text>
</comment>
<feature type="domain" description="Succinylglutamate desuccinylase/Aspartoacylase catalytic" evidence="5">
    <location>
        <begin position="48"/>
        <end position="237"/>
    </location>
</feature>
<name>A0ABU9QT11_9BURK</name>
<evidence type="ECO:0000313" key="6">
    <source>
        <dbReference type="EMBL" id="MEM5292539.1"/>
    </source>
</evidence>
<dbReference type="CDD" id="cd06252">
    <property type="entry name" value="M14_ASTE_ASPA-like"/>
    <property type="match status" value="1"/>
</dbReference>
<reference evidence="6 7" key="1">
    <citation type="submission" date="2024-01" db="EMBL/GenBank/DDBJ databases">
        <title>The diversity of rhizobia nodulating Mimosa spp. in eleven states of Brazil covering several biomes is determined by host plant, location, and edaphic factors.</title>
        <authorList>
            <person name="Rouws L."/>
            <person name="Barauna A."/>
            <person name="Beukes C."/>
            <person name="De Faria S.M."/>
            <person name="Gross E."/>
            <person name="Dos Reis Junior F.B."/>
            <person name="Simon M."/>
            <person name="Maluk M."/>
            <person name="Odee D.W."/>
            <person name="Kenicer G."/>
            <person name="Young J.P.W."/>
            <person name="Reis V.M."/>
            <person name="Zilli J."/>
            <person name="James E.K."/>
        </authorList>
    </citation>
    <scope>NUCLEOTIDE SEQUENCE [LARGE SCALE GENOMIC DNA]</scope>
    <source>
        <strain evidence="6 7">JPY77</strain>
    </source>
</reference>
<keyword evidence="3" id="KW-0378">Hydrolase</keyword>
<evidence type="ECO:0000313" key="7">
    <source>
        <dbReference type="Proteomes" id="UP001494588"/>
    </source>
</evidence>
<organism evidence="6 7">
    <name type="scientific">Paraburkholderia sabiae</name>
    <dbReference type="NCBI Taxonomy" id="273251"/>
    <lineage>
        <taxon>Bacteria</taxon>
        <taxon>Pseudomonadati</taxon>
        <taxon>Pseudomonadota</taxon>
        <taxon>Betaproteobacteria</taxon>
        <taxon>Burkholderiales</taxon>
        <taxon>Burkholderiaceae</taxon>
        <taxon>Paraburkholderia</taxon>
    </lineage>
</organism>
<protein>
    <submittedName>
        <fullName evidence="6">Succinylglutamate desuccinylase/aspartoacylase family protein</fullName>
    </submittedName>
</protein>
<evidence type="ECO:0000256" key="4">
    <source>
        <dbReference type="ARBA" id="ARBA00022833"/>
    </source>
</evidence>
<dbReference type="PANTHER" id="PTHR37326">
    <property type="entry name" value="BLL3975 PROTEIN"/>
    <property type="match status" value="1"/>
</dbReference>
<keyword evidence="2" id="KW-0479">Metal-binding</keyword>
<dbReference type="PIRSF" id="PIRSF039012">
    <property type="entry name" value="ASP"/>
    <property type="match status" value="1"/>
</dbReference>